<keyword evidence="2" id="KW-1185">Reference proteome</keyword>
<dbReference type="Proteomes" id="UP000184035">
    <property type="component" value="Unassembled WGS sequence"/>
</dbReference>
<dbReference type="Pfam" id="PF19991">
    <property type="entry name" value="HMA_2"/>
    <property type="match status" value="1"/>
</dbReference>
<evidence type="ECO:0000313" key="1">
    <source>
        <dbReference type="EMBL" id="SHE90478.1"/>
    </source>
</evidence>
<organism evidence="1 2">
    <name type="scientific">Clostridium fallax</name>
    <dbReference type="NCBI Taxonomy" id="1533"/>
    <lineage>
        <taxon>Bacteria</taxon>
        <taxon>Bacillati</taxon>
        <taxon>Bacillota</taxon>
        <taxon>Clostridia</taxon>
        <taxon>Eubacteriales</taxon>
        <taxon>Clostridiaceae</taxon>
        <taxon>Clostridium</taxon>
    </lineage>
</organism>
<dbReference type="AlphaFoldDB" id="A0A1M4XAC1"/>
<dbReference type="OrthoDB" id="1937772at2"/>
<evidence type="ECO:0000313" key="2">
    <source>
        <dbReference type="Proteomes" id="UP000184035"/>
    </source>
</evidence>
<dbReference type="RefSeq" id="WP_072896467.1">
    <property type="nucleotide sequence ID" value="NZ_FQVM01000017.1"/>
</dbReference>
<gene>
    <name evidence="1" type="ORF">SAMN05443638_1175</name>
</gene>
<dbReference type="EMBL" id="FQVM01000017">
    <property type="protein sequence ID" value="SHE90478.1"/>
    <property type="molecule type" value="Genomic_DNA"/>
</dbReference>
<proteinExistence type="predicted"/>
<dbReference type="STRING" id="1533.SAMN05443638_1175"/>
<sequence>MNNWAIKFLFYSLGGIVLNKITNNECNNKPALNLPNFRGTLEVKHYIEGRLRLKIPSLIENEEQGYGVLEQLNKIDEINTVEINFKIGTILIKYNEEKIKPILLIGIIIRLLGLENEIQKEIEPIVTKEVKNIKDSLNLAVYDKTKGILDMKNIIMISLIGLGIYRLKISPQLNISGITCLWWAYSFI</sequence>
<accession>A0A1M4XAC1</accession>
<name>A0A1M4XAC1_9CLOT</name>
<reference evidence="1 2" key="1">
    <citation type="submission" date="2016-11" db="EMBL/GenBank/DDBJ databases">
        <authorList>
            <person name="Jaros S."/>
            <person name="Januszkiewicz K."/>
            <person name="Wedrychowicz H."/>
        </authorList>
    </citation>
    <scope>NUCLEOTIDE SEQUENCE [LARGE SCALE GENOMIC DNA]</scope>
    <source>
        <strain evidence="1 2">DSM 2631</strain>
    </source>
</reference>
<protein>
    <submittedName>
        <fullName evidence="1">Uncharacterized protein</fullName>
    </submittedName>
</protein>